<accession>M2PBU0</accession>
<dbReference type="EMBL" id="KB445807">
    <property type="protein sequence ID" value="EMD33069.1"/>
    <property type="molecule type" value="Genomic_DNA"/>
</dbReference>
<dbReference type="PANTHER" id="PTHR23077">
    <property type="entry name" value="AAA-FAMILY ATPASE"/>
    <property type="match status" value="1"/>
</dbReference>
<dbReference type="SMART" id="SM00382">
    <property type="entry name" value="AAA"/>
    <property type="match status" value="1"/>
</dbReference>
<dbReference type="GO" id="GO:0097352">
    <property type="term" value="P:autophagosome maturation"/>
    <property type="evidence" value="ECO:0007669"/>
    <property type="project" value="TreeGrafter"/>
</dbReference>
<evidence type="ECO:0000256" key="2">
    <source>
        <dbReference type="ARBA" id="ARBA00022741"/>
    </source>
</evidence>
<dbReference type="PANTHER" id="PTHR23077:SF171">
    <property type="entry name" value="NUCLEAR VALOSIN-CONTAINING PROTEIN-LIKE"/>
    <property type="match status" value="1"/>
</dbReference>
<dbReference type="STRING" id="914234.M2PBU0"/>
<dbReference type="InterPro" id="IPR027417">
    <property type="entry name" value="P-loop_NTPase"/>
</dbReference>
<gene>
    <name evidence="5" type="ORF">CERSUDRAFT_76777</name>
</gene>
<dbReference type="GO" id="GO:0030970">
    <property type="term" value="P:retrograde protein transport, ER to cytosol"/>
    <property type="evidence" value="ECO:0007669"/>
    <property type="project" value="TreeGrafter"/>
</dbReference>
<evidence type="ECO:0000313" key="6">
    <source>
        <dbReference type="Proteomes" id="UP000016930"/>
    </source>
</evidence>
<keyword evidence="3" id="KW-0067">ATP-binding</keyword>
<dbReference type="Gene3D" id="3.40.50.300">
    <property type="entry name" value="P-loop containing nucleotide triphosphate hydrolases"/>
    <property type="match status" value="1"/>
</dbReference>
<dbReference type="OrthoDB" id="27435at2759"/>
<dbReference type="GO" id="GO:0034098">
    <property type="term" value="C:VCP-NPL4-UFD1 AAA ATPase complex"/>
    <property type="evidence" value="ECO:0007669"/>
    <property type="project" value="TreeGrafter"/>
</dbReference>
<dbReference type="Proteomes" id="UP000016930">
    <property type="component" value="Unassembled WGS sequence"/>
</dbReference>
<reference evidence="5 6" key="1">
    <citation type="journal article" date="2012" name="Proc. Natl. Acad. Sci. U.S.A.">
        <title>Comparative genomics of Ceriporiopsis subvermispora and Phanerochaete chrysosporium provide insight into selective ligninolysis.</title>
        <authorList>
            <person name="Fernandez-Fueyo E."/>
            <person name="Ruiz-Duenas F.J."/>
            <person name="Ferreira P."/>
            <person name="Floudas D."/>
            <person name="Hibbett D.S."/>
            <person name="Canessa P."/>
            <person name="Larrondo L.F."/>
            <person name="James T.Y."/>
            <person name="Seelenfreund D."/>
            <person name="Lobos S."/>
            <person name="Polanco R."/>
            <person name="Tello M."/>
            <person name="Honda Y."/>
            <person name="Watanabe T."/>
            <person name="Watanabe T."/>
            <person name="Ryu J.S."/>
            <person name="Kubicek C.P."/>
            <person name="Schmoll M."/>
            <person name="Gaskell J."/>
            <person name="Hammel K.E."/>
            <person name="St John F.J."/>
            <person name="Vanden Wymelenberg A."/>
            <person name="Sabat G."/>
            <person name="Splinter BonDurant S."/>
            <person name="Syed K."/>
            <person name="Yadav J.S."/>
            <person name="Doddapaneni H."/>
            <person name="Subramanian V."/>
            <person name="Lavin J.L."/>
            <person name="Oguiza J.A."/>
            <person name="Perez G."/>
            <person name="Pisabarro A.G."/>
            <person name="Ramirez L."/>
            <person name="Santoyo F."/>
            <person name="Master E."/>
            <person name="Coutinho P.M."/>
            <person name="Henrissat B."/>
            <person name="Lombard V."/>
            <person name="Magnuson J.K."/>
            <person name="Kuees U."/>
            <person name="Hori C."/>
            <person name="Igarashi K."/>
            <person name="Samejima M."/>
            <person name="Held B.W."/>
            <person name="Barry K.W."/>
            <person name="LaButti K.M."/>
            <person name="Lapidus A."/>
            <person name="Lindquist E.A."/>
            <person name="Lucas S.M."/>
            <person name="Riley R."/>
            <person name="Salamov A.A."/>
            <person name="Hoffmeister D."/>
            <person name="Schwenk D."/>
            <person name="Hadar Y."/>
            <person name="Yarden O."/>
            <person name="de Vries R.P."/>
            <person name="Wiebenga A."/>
            <person name="Stenlid J."/>
            <person name="Eastwood D."/>
            <person name="Grigoriev I.V."/>
            <person name="Berka R.M."/>
            <person name="Blanchette R.A."/>
            <person name="Kersten P."/>
            <person name="Martinez A.T."/>
            <person name="Vicuna R."/>
            <person name="Cullen D."/>
        </authorList>
    </citation>
    <scope>NUCLEOTIDE SEQUENCE [LARGE SCALE GENOMIC DNA]</scope>
    <source>
        <strain evidence="5 6">B</strain>
    </source>
</reference>
<dbReference type="GO" id="GO:0016887">
    <property type="term" value="F:ATP hydrolysis activity"/>
    <property type="evidence" value="ECO:0007669"/>
    <property type="project" value="InterPro"/>
</dbReference>
<dbReference type="Pfam" id="PF00004">
    <property type="entry name" value="AAA"/>
    <property type="match status" value="1"/>
</dbReference>
<dbReference type="SUPFAM" id="SSF52540">
    <property type="entry name" value="P-loop containing nucleoside triphosphate hydrolases"/>
    <property type="match status" value="1"/>
</dbReference>
<evidence type="ECO:0000256" key="3">
    <source>
        <dbReference type="ARBA" id="ARBA00022840"/>
    </source>
</evidence>
<dbReference type="GO" id="GO:0031593">
    <property type="term" value="F:polyubiquitin modification-dependent protein binding"/>
    <property type="evidence" value="ECO:0007669"/>
    <property type="project" value="TreeGrafter"/>
</dbReference>
<organism evidence="5 6">
    <name type="scientific">Ceriporiopsis subvermispora (strain B)</name>
    <name type="common">White-rot fungus</name>
    <name type="synonym">Gelatoporia subvermispora</name>
    <dbReference type="NCBI Taxonomy" id="914234"/>
    <lineage>
        <taxon>Eukaryota</taxon>
        <taxon>Fungi</taxon>
        <taxon>Dikarya</taxon>
        <taxon>Basidiomycota</taxon>
        <taxon>Agaricomycotina</taxon>
        <taxon>Agaricomycetes</taxon>
        <taxon>Polyporales</taxon>
        <taxon>Gelatoporiaceae</taxon>
        <taxon>Gelatoporia</taxon>
    </lineage>
</organism>
<dbReference type="InterPro" id="IPR003593">
    <property type="entry name" value="AAA+_ATPase"/>
</dbReference>
<keyword evidence="2" id="KW-0547">Nucleotide-binding</keyword>
<dbReference type="HOGENOM" id="CLU_000688_8_5_1"/>
<dbReference type="GO" id="GO:0051228">
    <property type="term" value="P:mitotic spindle disassembly"/>
    <property type="evidence" value="ECO:0007669"/>
    <property type="project" value="TreeGrafter"/>
</dbReference>
<dbReference type="AlphaFoldDB" id="M2PBU0"/>
<dbReference type="GO" id="GO:0005634">
    <property type="term" value="C:nucleus"/>
    <property type="evidence" value="ECO:0007669"/>
    <property type="project" value="TreeGrafter"/>
</dbReference>
<dbReference type="GO" id="GO:0005829">
    <property type="term" value="C:cytosol"/>
    <property type="evidence" value="ECO:0007669"/>
    <property type="project" value="TreeGrafter"/>
</dbReference>
<dbReference type="InterPro" id="IPR050168">
    <property type="entry name" value="AAA_ATPase_domain"/>
</dbReference>
<comment type="similarity">
    <text evidence="1">Belongs to the AAA ATPase family.</text>
</comment>
<evidence type="ECO:0000256" key="1">
    <source>
        <dbReference type="ARBA" id="ARBA00006914"/>
    </source>
</evidence>
<name>M2PBU0_CERS8</name>
<sequence length="206" mass="22968">MSLCSEAAMQQIRKKMELIDLDEDTIDVEIPDSHFTLSTSNLSAPCKTVAEVPTSIVQWDDISGLEKVKQELQETVQYPGKYPDNFPKYGMSPSKGVLLEGPPGIGKTLLAKTIANEAQVNLISIKDPELLTTWFGKSEMNILDIFNKACVAAPYIMFFDELNSIMKTSWIIYDVGSTGDRVLNHILTKMNSLIIRKNVFIIGMMS</sequence>
<dbReference type="GO" id="GO:0005524">
    <property type="term" value="F:ATP binding"/>
    <property type="evidence" value="ECO:0007669"/>
    <property type="project" value="UniProtKB-KW"/>
</dbReference>
<keyword evidence="6" id="KW-1185">Reference proteome</keyword>
<evidence type="ECO:0000313" key="5">
    <source>
        <dbReference type="EMBL" id="EMD33069.1"/>
    </source>
</evidence>
<dbReference type="InterPro" id="IPR003959">
    <property type="entry name" value="ATPase_AAA_core"/>
</dbReference>
<proteinExistence type="inferred from homology"/>
<protein>
    <recommendedName>
        <fullName evidence="4">AAA+ ATPase domain-containing protein</fullName>
    </recommendedName>
</protein>
<feature type="domain" description="AAA+ ATPase" evidence="4">
    <location>
        <begin position="93"/>
        <end position="200"/>
    </location>
</feature>
<evidence type="ECO:0000259" key="4">
    <source>
        <dbReference type="SMART" id="SM00382"/>
    </source>
</evidence>